<keyword evidence="11" id="KW-0131">Cell cycle</keyword>
<dbReference type="PANTHER" id="PTHR10333">
    <property type="entry name" value="INHIBITOR OF GROWTH PROTEIN"/>
    <property type="match status" value="1"/>
</dbReference>
<feature type="region of interest" description="Disordered" evidence="17">
    <location>
        <begin position="194"/>
        <end position="431"/>
    </location>
</feature>
<name>A0AAN6Z7M6_9PEZI</name>
<dbReference type="InterPro" id="IPR024610">
    <property type="entry name" value="ING_N_histone-binding"/>
</dbReference>
<feature type="compositionally biased region" description="Low complexity" evidence="17">
    <location>
        <begin position="289"/>
        <end position="310"/>
    </location>
</feature>
<dbReference type="RefSeq" id="XP_062652551.1">
    <property type="nucleotide sequence ID" value="XM_062790925.1"/>
</dbReference>
<feature type="binding site" evidence="14">
    <location>
        <position position="465"/>
    </location>
    <ligand>
        <name>Zn(2+)</name>
        <dbReference type="ChEBI" id="CHEBI:29105"/>
        <label>2</label>
    </ligand>
</feature>
<dbReference type="GO" id="GO:0051321">
    <property type="term" value="P:meiotic cell cycle"/>
    <property type="evidence" value="ECO:0007669"/>
    <property type="project" value="UniProtKB-KW"/>
</dbReference>
<comment type="subcellular location">
    <subcellularLocation>
        <location evidence="1 16">Nucleus</location>
    </subcellularLocation>
</comment>
<evidence type="ECO:0000259" key="18">
    <source>
        <dbReference type="PROSITE" id="PS50016"/>
    </source>
</evidence>
<dbReference type="PANTHER" id="PTHR10333:SF100">
    <property type="entry name" value="CHROMATIN MODIFICATION-RELATED PROTEIN YNG2"/>
    <property type="match status" value="1"/>
</dbReference>
<keyword evidence="20" id="KW-1185">Reference proteome</keyword>
<evidence type="ECO:0000313" key="20">
    <source>
        <dbReference type="Proteomes" id="UP001302602"/>
    </source>
</evidence>
<feature type="compositionally biased region" description="Polar residues" evidence="17">
    <location>
        <begin position="317"/>
        <end position="328"/>
    </location>
</feature>
<keyword evidence="9 16" id="KW-0539">Nucleus</keyword>
<reference evidence="19" key="2">
    <citation type="submission" date="2023-05" db="EMBL/GenBank/DDBJ databases">
        <authorList>
            <consortium name="Lawrence Berkeley National Laboratory"/>
            <person name="Steindorff A."/>
            <person name="Hensen N."/>
            <person name="Bonometti L."/>
            <person name="Westerberg I."/>
            <person name="Brannstrom I.O."/>
            <person name="Guillou S."/>
            <person name="Cros-Aarteil S."/>
            <person name="Calhoun S."/>
            <person name="Haridas S."/>
            <person name="Kuo A."/>
            <person name="Mondo S."/>
            <person name="Pangilinan J."/>
            <person name="Riley R."/>
            <person name="Labutti K."/>
            <person name="Andreopoulos B."/>
            <person name="Lipzen A."/>
            <person name="Chen C."/>
            <person name="Yanf M."/>
            <person name="Daum C."/>
            <person name="Ng V."/>
            <person name="Clum A."/>
            <person name="Ohm R."/>
            <person name="Martin F."/>
            <person name="Silar P."/>
            <person name="Natvig D."/>
            <person name="Lalanne C."/>
            <person name="Gautier V."/>
            <person name="Ament-Velasquez S.L."/>
            <person name="Kruys A."/>
            <person name="Hutchinson M.I."/>
            <person name="Powell A.J."/>
            <person name="Barry K."/>
            <person name="Miller A.N."/>
            <person name="Grigoriev I.V."/>
            <person name="Debuchy R."/>
            <person name="Gladieux P."/>
            <person name="Thoren M.H."/>
            <person name="Johannesson H."/>
        </authorList>
    </citation>
    <scope>NUCLEOTIDE SEQUENCE</scope>
    <source>
        <strain evidence="19">CBS 731.68</strain>
    </source>
</reference>
<feature type="compositionally biased region" description="Low complexity" evidence="17">
    <location>
        <begin position="329"/>
        <end position="338"/>
    </location>
</feature>
<evidence type="ECO:0000256" key="7">
    <source>
        <dbReference type="ARBA" id="ARBA00022853"/>
    </source>
</evidence>
<feature type="site" description="Histone H3K4me3 binding" evidence="13">
    <location>
        <position position="461"/>
    </location>
</feature>
<dbReference type="SMART" id="SM00249">
    <property type="entry name" value="PHD"/>
    <property type="match status" value="1"/>
</dbReference>
<dbReference type="GeneID" id="87827694"/>
<comment type="caution">
    <text evidence="19">The sequence shown here is derived from an EMBL/GenBank/DDBJ whole genome shotgun (WGS) entry which is preliminary data.</text>
</comment>
<feature type="binding site" evidence="14">
    <location>
        <position position="447"/>
    </location>
    <ligand>
        <name>Zn(2+)</name>
        <dbReference type="ChEBI" id="CHEBI:29105"/>
        <label>1</label>
    </ligand>
</feature>
<dbReference type="EMBL" id="MU853223">
    <property type="protein sequence ID" value="KAK4128780.1"/>
    <property type="molecule type" value="Genomic_DNA"/>
</dbReference>
<dbReference type="GO" id="GO:0035267">
    <property type="term" value="C:NuA4 histone acetyltransferase complex"/>
    <property type="evidence" value="ECO:0007669"/>
    <property type="project" value="TreeGrafter"/>
</dbReference>
<comment type="function">
    <text evidence="16">Component of an histone acetyltransferase complex.</text>
</comment>
<keyword evidence="6 14" id="KW-0862">Zinc</keyword>
<dbReference type="GO" id="GO:0005634">
    <property type="term" value="C:nucleus"/>
    <property type="evidence" value="ECO:0007669"/>
    <property type="project" value="UniProtKB-SubCell"/>
</dbReference>
<dbReference type="PROSITE" id="PS50016">
    <property type="entry name" value="ZF_PHD_2"/>
    <property type="match status" value="1"/>
</dbReference>
<proteinExistence type="inferred from homology"/>
<sequence length="538" mass="57623">MPRDDLTIDFVRKMPPVESLDPALILDEWINRTQNLPEELRFLQDEIADKDRQYDKLVREIEDRDGRIQKWIKAHGSHHPNPKEDEYRATIRKNYALAEQLSNEKLALTQKLQQTLDKHTRQLDMQIKMLYDRGEPGFTDADELPSLLRPTAANSANGPSVHKNVAANFTVSALNGMVNGAQVRAANAQVRHAQAQQHVSASAPATPAASMIMSRQARESSAGPSTKRMPRSNSGLGSLPATSSGLARHSSLGPGTPKGQTAAGVQRAGSAGPRATSKGSLAGGGRKAGTPSSTSGRKKGTSGTSKSGLSRVKRASKNSPSSTAESDLSSAESGSSSESETRTGGRGTPAASLSRSTSNQATANSSHREASSSGHHRRSPSSTTHHSGGGSASVPDGHPGGGVGNAHADRRPNSPASYARTTTMIKDEDGELMEVDDDEAGDDRKYCSCQNVSFGNMVACDNDECPYEWFHWGCVGLKSEPNGTWYCPECSEKLRRKGGGGHEFKKYGQPSRGSFKSLMKCSTTKRLSMQSRGEQPKP</sequence>
<feature type="site" description="Histone H3K4me3 binding" evidence="13">
    <location>
        <position position="446"/>
    </location>
</feature>
<dbReference type="PROSITE" id="PS01359">
    <property type="entry name" value="ZF_PHD_1"/>
    <property type="match status" value="1"/>
</dbReference>
<dbReference type="SUPFAM" id="SSF57903">
    <property type="entry name" value="FYVE/PHD zinc finger"/>
    <property type="match status" value="1"/>
</dbReference>
<evidence type="ECO:0000256" key="5">
    <source>
        <dbReference type="ARBA" id="ARBA00022771"/>
    </source>
</evidence>
<keyword evidence="3 14" id="KW-0479">Metal-binding</keyword>
<feature type="binding site" evidence="14">
    <location>
        <position position="474"/>
    </location>
    <ligand>
        <name>Zn(2+)</name>
        <dbReference type="ChEBI" id="CHEBI:29105"/>
        <label>1</label>
    </ligand>
</feature>
<dbReference type="InterPro" id="IPR011011">
    <property type="entry name" value="Znf_FYVE_PHD"/>
</dbReference>
<evidence type="ECO:0000256" key="6">
    <source>
        <dbReference type="ARBA" id="ARBA00022833"/>
    </source>
</evidence>
<comment type="subunit">
    <text evidence="16">Component of an histone acetyltransferase complex. Interacts with H3K4me3 and to a lesser extent with H3K4me2.</text>
</comment>
<evidence type="ECO:0000256" key="2">
    <source>
        <dbReference type="ARBA" id="ARBA00010210"/>
    </source>
</evidence>
<dbReference type="Pfam" id="PF12998">
    <property type="entry name" value="ING"/>
    <property type="match status" value="1"/>
</dbReference>
<dbReference type="GO" id="GO:0008270">
    <property type="term" value="F:zinc ion binding"/>
    <property type="evidence" value="ECO:0007669"/>
    <property type="project" value="UniProtKB-KW"/>
</dbReference>
<feature type="binding site" evidence="14">
    <location>
        <position position="471"/>
    </location>
    <ligand>
        <name>Zn(2+)</name>
        <dbReference type="ChEBI" id="CHEBI:29105"/>
        <label>1</label>
    </ligand>
</feature>
<feature type="compositionally biased region" description="Polar residues" evidence="17">
    <location>
        <begin position="414"/>
        <end position="424"/>
    </location>
</feature>
<dbReference type="SMART" id="SM01408">
    <property type="entry name" value="ING"/>
    <property type="match status" value="1"/>
</dbReference>
<dbReference type="CDD" id="cd15505">
    <property type="entry name" value="PHD_ING"/>
    <property type="match status" value="1"/>
</dbReference>
<feature type="binding site" evidence="14">
    <location>
        <position position="449"/>
    </location>
    <ligand>
        <name>Zn(2+)</name>
        <dbReference type="ChEBI" id="CHEBI:29105"/>
        <label>1</label>
    </ligand>
</feature>
<gene>
    <name evidence="19" type="ORF">N657DRAFT_629820</name>
</gene>
<dbReference type="InterPro" id="IPR019787">
    <property type="entry name" value="Znf_PHD-finger"/>
</dbReference>
<evidence type="ECO:0000256" key="4">
    <source>
        <dbReference type="ARBA" id="ARBA00022763"/>
    </source>
</evidence>
<evidence type="ECO:0000313" key="19">
    <source>
        <dbReference type="EMBL" id="KAK4128780.1"/>
    </source>
</evidence>
<protein>
    <recommendedName>
        <fullName evidence="16">Chromatin modification-related protein</fullName>
    </recommendedName>
</protein>
<evidence type="ECO:0000256" key="3">
    <source>
        <dbReference type="ARBA" id="ARBA00022723"/>
    </source>
</evidence>
<dbReference type="Gene3D" id="6.10.140.1740">
    <property type="match status" value="1"/>
</dbReference>
<keyword evidence="7 16" id="KW-0156">Chromatin regulator</keyword>
<evidence type="ECO:0000256" key="17">
    <source>
        <dbReference type="SAM" id="MobiDB-lite"/>
    </source>
</evidence>
<dbReference type="CDD" id="cd16858">
    <property type="entry name" value="ING_ING3_Yng2p"/>
    <property type="match status" value="1"/>
</dbReference>
<feature type="compositionally biased region" description="Polar residues" evidence="17">
    <location>
        <begin position="351"/>
        <end position="365"/>
    </location>
</feature>
<dbReference type="InterPro" id="IPR001965">
    <property type="entry name" value="Znf_PHD"/>
</dbReference>
<keyword evidence="10" id="KW-0469">Meiosis</keyword>
<keyword evidence="4" id="KW-0227">DNA damage</keyword>
<feature type="site" description="Histone H3K4me3 binding" evidence="13">
    <location>
        <position position="469"/>
    </location>
</feature>
<dbReference type="GO" id="GO:0006355">
    <property type="term" value="P:regulation of DNA-templated transcription"/>
    <property type="evidence" value="ECO:0007669"/>
    <property type="project" value="TreeGrafter"/>
</dbReference>
<feature type="binding site" evidence="14">
    <location>
        <position position="487"/>
    </location>
    <ligand>
        <name>Zn(2+)</name>
        <dbReference type="ChEBI" id="CHEBI:29105"/>
        <label>2</label>
    </ligand>
</feature>
<dbReference type="GO" id="GO:0006325">
    <property type="term" value="P:chromatin organization"/>
    <property type="evidence" value="ECO:0007669"/>
    <property type="project" value="UniProtKB-KW"/>
</dbReference>
<reference evidence="19" key="1">
    <citation type="journal article" date="2023" name="Mol. Phylogenet. Evol.">
        <title>Genome-scale phylogeny and comparative genomics of the fungal order Sordariales.</title>
        <authorList>
            <person name="Hensen N."/>
            <person name="Bonometti L."/>
            <person name="Westerberg I."/>
            <person name="Brannstrom I.O."/>
            <person name="Guillou S."/>
            <person name="Cros-Aarteil S."/>
            <person name="Calhoun S."/>
            <person name="Haridas S."/>
            <person name="Kuo A."/>
            <person name="Mondo S."/>
            <person name="Pangilinan J."/>
            <person name="Riley R."/>
            <person name="LaButti K."/>
            <person name="Andreopoulos B."/>
            <person name="Lipzen A."/>
            <person name="Chen C."/>
            <person name="Yan M."/>
            <person name="Daum C."/>
            <person name="Ng V."/>
            <person name="Clum A."/>
            <person name="Steindorff A."/>
            <person name="Ohm R.A."/>
            <person name="Martin F."/>
            <person name="Silar P."/>
            <person name="Natvig D.O."/>
            <person name="Lalanne C."/>
            <person name="Gautier V."/>
            <person name="Ament-Velasquez S.L."/>
            <person name="Kruys A."/>
            <person name="Hutchinson M.I."/>
            <person name="Powell A.J."/>
            <person name="Barry K."/>
            <person name="Miller A.N."/>
            <person name="Grigoriev I.V."/>
            <person name="Debuchy R."/>
            <person name="Gladieux P."/>
            <person name="Hiltunen Thoren M."/>
            <person name="Johannesson H."/>
        </authorList>
    </citation>
    <scope>NUCLEOTIDE SEQUENCE</scope>
    <source>
        <strain evidence="19">CBS 731.68</strain>
    </source>
</reference>
<evidence type="ECO:0000256" key="15">
    <source>
        <dbReference type="PROSITE-ProRule" id="PRU00146"/>
    </source>
</evidence>
<evidence type="ECO:0000256" key="12">
    <source>
        <dbReference type="ARBA" id="ARBA00037044"/>
    </source>
</evidence>
<dbReference type="InterPro" id="IPR019786">
    <property type="entry name" value="Zinc_finger_PHD-type_CS"/>
</dbReference>
<evidence type="ECO:0000256" key="1">
    <source>
        <dbReference type="ARBA" id="ARBA00004123"/>
    </source>
</evidence>
<evidence type="ECO:0000256" key="8">
    <source>
        <dbReference type="ARBA" id="ARBA00023204"/>
    </source>
</evidence>
<evidence type="ECO:0000256" key="9">
    <source>
        <dbReference type="ARBA" id="ARBA00023242"/>
    </source>
</evidence>
<feature type="site" description="Histone H3K4me3 binding" evidence="13">
    <location>
        <position position="457"/>
    </location>
</feature>
<comment type="domain">
    <text evidence="16">The PHD-type zinc finger mediates the binding to H3K4me3.</text>
</comment>
<feature type="compositionally biased region" description="Polar residues" evidence="17">
    <location>
        <begin position="231"/>
        <end position="245"/>
    </location>
</feature>
<dbReference type="Proteomes" id="UP001302602">
    <property type="component" value="Unassembled WGS sequence"/>
</dbReference>
<evidence type="ECO:0000256" key="13">
    <source>
        <dbReference type="PIRSR" id="PIRSR628651-50"/>
    </source>
</evidence>
<evidence type="ECO:0000256" key="11">
    <source>
        <dbReference type="ARBA" id="ARBA00023306"/>
    </source>
</evidence>
<dbReference type="GO" id="GO:0006281">
    <property type="term" value="P:DNA repair"/>
    <property type="evidence" value="ECO:0007669"/>
    <property type="project" value="UniProtKB-KW"/>
</dbReference>
<dbReference type="InterPro" id="IPR013083">
    <property type="entry name" value="Znf_RING/FYVE/PHD"/>
</dbReference>
<feature type="binding site" evidence="14">
    <location>
        <position position="490"/>
    </location>
    <ligand>
        <name>Zn(2+)</name>
        <dbReference type="ChEBI" id="CHEBI:29105"/>
        <label>2</label>
    </ligand>
</feature>
<dbReference type="Gene3D" id="3.30.40.10">
    <property type="entry name" value="Zinc/RING finger domain, C3HC4 (zinc finger)"/>
    <property type="match status" value="1"/>
</dbReference>
<dbReference type="AlphaFoldDB" id="A0AAN6Z7M6"/>
<evidence type="ECO:0000256" key="14">
    <source>
        <dbReference type="PIRSR" id="PIRSR628651-51"/>
    </source>
</evidence>
<feature type="domain" description="PHD-type" evidence="18">
    <location>
        <begin position="444"/>
        <end position="493"/>
    </location>
</feature>
<comment type="similarity">
    <text evidence="2 16">Belongs to the ING family.</text>
</comment>
<evidence type="ECO:0000256" key="10">
    <source>
        <dbReference type="ARBA" id="ARBA00023254"/>
    </source>
</evidence>
<feature type="binding site" evidence="14">
    <location>
        <position position="460"/>
    </location>
    <ligand>
        <name>Zn(2+)</name>
        <dbReference type="ChEBI" id="CHEBI:29105"/>
        <label>2</label>
    </ligand>
</feature>
<evidence type="ECO:0000256" key="16">
    <source>
        <dbReference type="RuleBase" id="RU361213"/>
    </source>
</evidence>
<feature type="compositionally biased region" description="Low complexity" evidence="17">
    <location>
        <begin position="194"/>
        <end position="210"/>
    </location>
</feature>
<comment type="function">
    <text evidence="12">Component of the NuA4 histone acetyltransferase complex which is involved in transcriptional activation of selected genes principally by acetylation of nucleosomal histone H4 and H2A. The NuA4 complex is also involved in DNA repair. Involved in cell cycle progression and meiosis.</text>
</comment>
<keyword evidence="5 15" id="KW-0863">Zinc-finger</keyword>
<accession>A0AAN6Z7M6</accession>
<organism evidence="19 20">
    <name type="scientific">Parathielavia appendiculata</name>
    <dbReference type="NCBI Taxonomy" id="2587402"/>
    <lineage>
        <taxon>Eukaryota</taxon>
        <taxon>Fungi</taxon>
        <taxon>Dikarya</taxon>
        <taxon>Ascomycota</taxon>
        <taxon>Pezizomycotina</taxon>
        <taxon>Sordariomycetes</taxon>
        <taxon>Sordariomycetidae</taxon>
        <taxon>Sordariales</taxon>
        <taxon>Chaetomiaceae</taxon>
        <taxon>Parathielavia</taxon>
    </lineage>
</organism>
<dbReference type="InterPro" id="IPR028651">
    <property type="entry name" value="ING_fam"/>
</dbReference>
<keyword evidence="8" id="KW-0234">DNA repair</keyword>